<dbReference type="PATRIC" id="fig|45056.6.peg.416"/>
<dbReference type="KEGG" id="ladl:NCTC12735_00711"/>
<reference evidence="1 3" key="1">
    <citation type="submission" date="2015-11" db="EMBL/GenBank/DDBJ databases">
        <title>Identification of large and diverse effector repertoires of 38 Legionella species.</title>
        <authorList>
            <person name="Burstein D."/>
            <person name="Amaro F."/>
            <person name="Zusman T."/>
            <person name="Lifshitz Z."/>
            <person name="Cohen O."/>
            <person name="Gilbert J.A."/>
            <person name="Pupko T."/>
            <person name="Shuman H.A."/>
            <person name="Segal G."/>
        </authorList>
    </citation>
    <scope>NUCLEOTIDE SEQUENCE [LARGE SCALE GENOMIC DNA]</scope>
    <source>
        <strain evidence="1 3">1762-AUS-E</strain>
    </source>
</reference>
<dbReference type="Proteomes" id="UP000054859">
    <property type="component" value="Unassembled WGS sequence"/>
</dbReference>
<name>A0A0W0R3Y5_9GAMM</name>
<dbReference type="AlphaFoldDB" id="A0A0W0R3Y5"/>
<keyword evidence="3" id="KW-1185">Reference proteome</keyword>
<gene>
    <name evidence="1" type="ORF">Lade_0404</name>
    <name evidence="2" type="ORF">NCTC12735_00711</name>
</gene>
<organism evidence="1 3">
    <name type="scientific">Legionella adelaidensis</name>
    <dbReference type="NCBI Taxonomy" id="45056"/>
    <lineage>
        <taxon>Bacteria</taxon>
        <taxon>Pseudomonadati</taxon>
        <taxon>Pseudomonadota</taxon>
        <taxon>Gammaproteobacteria</taxon>
        <taxon>Legionellales</taxon>
        <taxon>Legionellaceae</taxon>
        <taxon>Legionella</taxon>
    </lineage>
</organism>
<dbReference type="EMBL" id="LR134420">
    <property type="protein sequence ID" value="VEH85088.1"/>
    <property type="molecule type" value="Genomic_DNA"/>
</dbReference>
<dbReference type="RefSeq" id="WP_058461481.1">
    <property type="nucleotide sequence ID" value="NZ_CAAAHS010000014.1"/>
</dbReference>
<proteinExistence type="predicted"/>
<protein>
    <submittedName>
        <fullName evidence="1">Uncharacterized protein</fullName>
    </submittedName>
</protein>
<evidence type="ECO:0000313" key="2">
    <source>
        <dbReference type="EMBL" id="VEH85088.1"/>
    </source>
</evidence>
<geneLocation type="plasmid" evidence="2 4">
    <name>11</name>
</geneLocation>
<keyword evidence="2" id="KW-0614">Plasmid</keyword>
<evidence type="ECO:0000313" key="4">
    <source>
        <dbReference type="Proteomes" id="UP000281170"/>
    </source>
</evidence>
<accession>A0A0W0R3Y5</accession>
<evidence type="ECO:0000313" key="1">
    <source>
        <dbReference type="EMBL" id="KTC65746.1"/>
    </source>
</evidence>
<dbReference type="EMBL" id="LNKA01000001">
    <property type="protein sequence ID" value="KTC65746.1"/>
    <property type="molecule type" value="Genomic_DNA"/>
</dbReference>
<evidence type="ECO:0000313" key="3">
    <source>
        <dbReference type="Proteomes" id="UP000054859"/>
    </source>
</evidence>
<sequence>MTNFVVTHDRVSTYNLKERSNALSAIFKLPTDEQLAALQAFEVEEKTILSQLRPPEPSSAALARAQMAIRARTETFPLPGYEGRRLFGMYPMPARASEEAVSRLIDGMQL</sequence>
<dbReference type="STRING" id="45056.Lade_0404"/>
<reference evidence="2 4" key="2">
    <citation type="submission" date="2018-12" db="EMBL/GenBank/DDBJ databases">
        <authorList>
            <consortium name="Pathogen Informatics"/>
        </authorList>
    </citation>
    <scope>NUCLEOTIDE SEQUENCE [LARGE SCALE GENOMIC DNA]</scope>
    <source>
        <strain evidence="2 4">NCTC12735</strain>
        <plasmid evidence="4">11</plasmid>
    </source>
</reference>
<dbReference type="Proteomes" id="UP000281170">
    <property type="component" value="Plasmid 11"/>
</dbReference>